<dbReference type="Gene3D" id="1.10.10.60">
    <property type="entry name" value="Homeodomain-like"/>
    <property type="match status" value="2"/>
</dbReference>
<dbReference type="Gramene" id="KZM95868">
    <property type="protein sequence ID" value="KZM95868"/>
    <property type="gene ID" value="DCAR_019110"/>
</dbReference>
<accession>A0A164ZFU1</accession>
<dbReference type="PROSITE" id="PS51294">
    <property type="entry name" value="HTH_MYB"/>
    <property type="match status" value="2"/>
</dbReference>
<dbReference type="Pfam" id="PF00249">
    <property type="entry name" value="Myb_DNA-binding"/>
    <property type="match status" value="2"/>
</dbReference>
<keyword evidence="3" id="KW-0238">DNA-binding</keyword>
<dbReference type="STRING" id="79200.A0A164ZFU1"/>
<evidence type="ECO:0000313" key="7">
    <source>
        <dbReference type="EMBL" id="KZM95868.1"/>
    </source>
</evidence>
<dbReference type="GO" id="GO:0005634">
    <property type="term" value="C:nucleus"/>
    <property type="evidence" value="ECO:0007669"/>
    <property type="project" value="UniProtKB-SubCell"/>
</dbReference>
<dbReference type="PROSITE" id="PS50090">
    <property type="entry name" value="MYB_LIKE"/>
    <property type="match status" value="2"/>
</dbReference>
<comment type="caution">
    <text evidence="7">The sequence shown here is derived from an EMBL/GenBank/DDBJ whole genome shotgun (WGS) entry which is preliminary data.</text>
</comment>
<dbReference type="InterPro" id="IPR009057">
    <property type="entry name" value="Homeodomain-like_sf"/>
</dbReference>
<gene>
    <name evidence="7" type="ORF">DCAR_019110</name>
</gene>
<comment type="subcellular location">
    <subcellularLocation>
        <location evidence="1">Nucleus</location>
    </subcellularLocation>
</comment>
<name>A0A164ZFU1_DAUCS</name>
<dbReference type="PANTHER" id="PTHR10641">
    <property type="entry name" value="MYB FAMILY TRANSCRIPTION FACTOR"/>
    <property type="match status" value="1"/>
</dbReference>
<proteinExistence type="predicted"/>
<evidence type="ECO:0000259" key="6">
    <source>
        <dbReference type="PROSITE" id="PS51294"/>
    </source>
</evidence>
<dbReference type="SUPFAM" id="SSF46689">
    <property type="entry name" value="Homeodomain-like"/>
    <property type="match status" value="1"/>
</dbReference>
<evidence type="ECO:0000256" key="1">
    <source>
        <dbReference type="ARBA" id="ARBA00004123"/>
    </source>
</evidence>
<dbReference type="FunFam" id="1.10.10.60:FF:000001">
    <property type="entry name" value="MYB-related transcription factor"/>
    <property type="match status" value="1"/>
</dbReference>
<evidence type="ECO:0000256" key="4">
    <source>
        <dbReference type="ARBA" id="ARBA00023242"/>
    </source>
</evidence>
<feature type="domain" description="HTH myb-type" evidence="6">
    <location>
        <begin position="58"/>
        <end position="108"/>
    </location>
</feature>
<organism evidence="7">
    <name type="scientific">Daucus carota subsp. sativus</name>
    <name type="common">Carrot</name>
    <dbReference type="NCBI Taxonomy" id="79200"/>
    <lineage>
        <taxon>Eukaryota</taxon>
        <taxon>Viridiplantae</taxon>
        <taxon>Streptophyta</taxon>
        <taxon>Embryophyta</taxon>
        <taxon>Tracheophyta</taxon>
        <taxon>Spermatophyta</taxon>
        <taxon>Magnoliopsida</taxon>
        <taxon>eudicotyledons</taxon>
        <taxon>Gunneridae</taxon>
        <taxon>Pentapetalae</taxon>
        <taxon>asterids</taxon>
        <taxon>campanulids</taxon>
        <taxon>Apiales</taxon>
        <taxon>Apiaceae</taxon>
        <taxon>Apioideae</taxon>
        <taxon>Scandiceae</taxon>
        <taxon>Daucinae</taxon>
        <taxon>Daucus</taxon>
        <taxon>Daucus sect. Daucus</taxon>
    </lineage>
</organism>
<dbReference type="CDD" id="cd00167">
    <property type="entry name" value="SANT"/>
    <property type="match status" value="2"/>
</dbReference>
<reference evidence="7" key="1">
    <citation type="journal article" date="2016" name="Nat. Genet.">
        <title>A high-quality carrot genome assembly provides new insights into carotenoid accumulation and asterid genome evolution.</title>
        <authorList>
            <person name="Iorizzo M."/>
            <person name="Ellison S."/>
            <person name="Senalik D."/>
            <person name="Zeng P."/>
            <person name="Satapoomin P."/>
            <person name="Huang J."/>
            <person name="Bowman M."/>
            <person name="Iovene M."/>
            <person name="Sanseverino W."/>
            <person name="Cavagnaro P."/>
            <person name="Yildiz M."/>
            <person name="Macko-Podgorni A."/>
            <person name="Moranska E."/>
            <person name="Grzebelus E."/>
            <person name="Grzebelus D."/>
            <person name="Ashrafi H."/>
            <person name="Zheng Z."/>
            <person name="Cheng S."/>
            <person name="Spooner D."/>
            <person name="Van Deynze A."/>
            <person name="Simon P."/>
        </authorList>
    </citation>
    <scope>NUCLEOTIDE SEQUENCE [LARGE SCALE GENOMIC DNA]</scope>
    <source>
        <tissue evidence="7">Leaf</tissue>
    </source>
</reference>
<dbReference type="SMART" id="SM00717">
    <property type="entry name" value="SANT"/>
    <property type="match status" value="2"/>
</dbReference>
<evidence type="ECO:0000256" key="3">
    <source>
        <dbReference type="ARBA" id="ARBA00023125"/>
    </source>
</evidence>
<dbReference type="GO" id="GO:0003677">
    <property type="term" value="F:DNA binding"/>
    <property type="evidence" value="ECO:0007669"/>
    <property type="project" value="UniProtKB-KW"/>
</dbReference>
<sequence length="209" mass="23200">MVRPKKDRWTPDEDIVLVSYVQEHGASNWSLVPRNAGLNRSGKSCRFRWMNHLRPGINRGKFTHHEEQIIIHYHALLGNRWADIAAHLTGRTDNGVKNYWHTHLKKKLDIVNGHVDEPIGNPVAAPALVYQVPPVPAPALVYRLPPVPAPSFAPGREGFDYPSIARAPSFGPGREGFAYLPIALAPSFAPGRVVFAYPPNIFISAGHES</sequence>
<protein>
    <submittedName>
        <fullName evidence="7">Uncharacterized protein</fullName>
    </submittedName>
</protein>
<feature type="domain" description="HTH myb-type" evidence="6">
    <location>
        <begin position="1"/>
        <end position="57"/>
    </location>
</feature>
<dbReference type="EMBL" id="LNRQ01000005">
    <property type="protein sequence ID" value="KZM95868.1"/>
    <property type="molecule type" value="Genomic_DNA"/>
</dbReference>
<evidence type="ECO:0000259" key="5">
    <source>
        <dbReference type="PROSITE" id="PS50090"/>
    </source>
</evidence>
<dbReference type="InterPro" id="IPR015495">
    <property type="entry name" value="Myb_TF_plants"/>
</dbReference>
<dbReference type="AlphaFoldDB" id="A0A164ZFU1"/>
<dbReference type="InterPro" id="IPR017930">
    <property type="entry name" value="Myb_dom"/>
</dbReference>
<keyword evidence="2" id="KW-0677">Repeat</keyword>
<feature type="domain" description="Myb-like" evidence="5">
    <location>
        <begin position="54"/>
        <end position="104"/>
    </location>
</feature>
<evidence type="ECO:0000256" key="2">
    <source>
        <dbReference type="ARBA" id="ARBA00022737"/>
    </source>
</evidence>
<dbReference type="InterPro" id="IPR001005">
    <property type="entry name" value="SANT/Myb"/>
</dbReference>
<dbReference type="PANTHER" id="PTHR10641:SF1290">
    <property type="entry name" value="MYB-RELATED PROTEIN 306-LIKE"/>
    <property type="match status" value="1"/>
</dbReference>
<keyword evidence="4" id="KW-0539">Nucleus</keyword>
<feature type="domain" description="Myb-like" evidence="5">
    <location>
        <begin position="5"/>
        <end position="53"/>
    </location>
</feature>